<keyword evidence="1" id="KW-0472">Membrane</keyword>
<dbReference type="Proteomes" id="UP001501047">
    <property type="component" value="Unassembled WGS sequence"/>
</dbReference>
<organism evidence="2 3">
    <name type="scientific">Clostridium subterminale</name>
    <dbReference type="NCBI Taxonomy" id="1550"/>
    <lineage>
        <taxon>Bacteria</taxon>
        <taxon>Bacillati</taxon>
        <taxon>Bacillota</taxon>
        <taxon>Clostridia</taxon>
        <taxon>Eubacteriales</taxon>
        <taxon>Clostridiaceae</taxon>
        <taxon>Clostridium</taxon>
    </lineage>
</organism>
<accession>A0ABN1KPB8</accession>
<gene>
    <name evidence="2" type="ORF">GCM10008908_19620</name>
</gene>
<dbReference type="PIRSF" id="PIRSF033729">
    <property type="entry name" value="UCP033729"/>
    <property type="match status" value="1"/>
</dbReference>
<proteinExistence type="predicted"/>
<dbReference type="EMBL" id="BAAACI010000006">
    <property type="protein sequence ID" value="GAA0772725.1"/>
    <property type="molecule type" value="Genomic_DNA"/>
</dbReference>
<evidence type="ECO:0000313" key="2">
    <source>
        <dbReference type="EMBL" id="GAA0772725.1"/>
    </source>
</evidence>
<dbReference type="NCBIfam" id="NF041287">
    <property type="entry name" value="lipo_GerS_rel"/>
    <property type="match status" value="1"/>
</dbReference>
<keyword evidence="1" id="KW-1133">Transmembrane helix</keyword>
<protein>
    <submittedName>
        <fullName evidence="2">Germination lipoprotein GerS-related protein</fullName>
    </submittedName>
</protein>
<evidence type="ECO:0000313" key="3">
    <source>
        <dbReference type="Proteomes" id="UP001501047"/>
    </source>
</evidence>
<dbReference type="InterPro" id="IPR014584">
    <property type="entry name" value="UCP033729"/>
</dbReference>
<comment type="caution">
    <text evidence="2">The sequence shown here is derived from an EMBL/GenBank/DDBJ whole genome shotgun (WGS) entry which is preliminary data.</text>
</comment>
<feature type="transmembrane region" description="Helical" evidence="1">
    <location>
        <begin position="6"/>
        <end position="25"/>
    </location>
</feature>
<reference evidence="2 3" key="1">
    <citation type="journal article" date="2019" name="Int. J. Syst. Evol. Microbiol.">
        <title>The Global Catalogue of Microorganisms (GCM) 10K type strain sequencing project: providing services to taxonomists for standard genome sequencing and annotation.</title>
        <authorList>
            <consortium name="The Broad Institute Genomics Platform"/>
            <consortium name="The Broad Institute Genome Sequencing Center for Infectious Disease"/>
            <person name="Wu L."/>
            <person name="Ma J."/>
        </authorList>
    </citation>
    <scope>NUCLEOTIDE SEQUENCE [LARGE SCALE GENOMIC DNA]</scope>
    <source>
        <strain evidence="2 3">JCM 1417</strain>
    </source>
</reference>
<name>A0ABN1KPB8_CLOSU</name>
<dbReference type="RefSeq" id="WP_343825969.1">
    <property type="nucleotide sequence ID" value="NZ_BAAACI010000006.1"/>
</dbReference>
<sequence>MKKKLIYALVIIIGICLSIIITLLMKGKSEALDEYNAIDTLKEIKAYKSDITIEVINDRETNKYEGFQTYKKDIGYKLDLKDKRSFTFKGDEILVKDNDNTKEYTLDKGFDEVFKYGFIGEYIGLIYTNEELEFKTETINNSEYFVITTLIPGSNDNICKGSLYYDIKNNLPKNIIIYDNKGRERIIYTYESFNWTDKVEDVELDL</sequence>
<keyword evidence="2" id="KW-0449">Lipoprotein</keyword>
<keyword evidence="1" id="KW-0812">Transmembrane</keyword>
<keyword evidence="3" id="KW-1185">Reference proteome</keyword>
<evidence type="ECO:0000256" key="1">
    <source>
        <dbReference type="SAM" id="Phobius"/>
    </source>
</evidence>